<feature type="transmembrane region" description="Helical" evidence="7">
    <location>
        <begin position="1028"/>
        <end position="1049"/>
    </location>
</feature>
<feature type="region of interest" description="Disordered" evidence="6">
    <location>
        <begin position="1161"/>
        <end position="1209"/>
    </location>
</feature>
<feature type="domain" description="Piezo transmembrane helical unit" evidence="9">
    <location>
        <begin position="1328"/>
        <end position="1440"/>
    </location>
</feature>
<evidence type="ECO:0000256" key="4">
    <source>
        <dbReference type="ARBA" id="ARBA00022989"/>
    </source>
</evidence>
<evidence type="ECO:0000256" key="5">
    <source>
        <dbReference type="ARBA" id="ARBA00023136"/>
    </source>
</evidence>
<feature type="transmembrane region" description="Helical" evidence="7">
    <location>
        <begin position="369"/>
        <end position="389"/>
    </location>
</feature>
<reference evidence="11 12" key="1">
    <citation type="submission" date="2018-03" db="EMBL/GenBank/DDBJ databases">
        <authorList>
            <person name="Fogelqvist J."/>
        </authorList>
    </citation>
    <scope>NUCLEOTIDE SEQUENCE [LARGE SCALE GENOMIC DNA]</scope>
</reference>
<keyword evidence="5 7" id="KW-0472">Membrane</keyword>
<evidence type="ECO:0000259" key="10">
    <source>
        <dbReference type="Pfam" id="PF24874"/>
    </source>
</evidence>
<organism evidence="11 12">
    <name type="scientific">Plasmodiophora brassicae</name>
    <name type="common">Clubroot disease agent</name>
    <dbReference type="NCBI Taxonomy" id="37360"/>
    <lineage>
        <taxon>Eukaryota</taxon>
        <taxon>Sar</taxon>
        <taxon>Rhizaria</taxon>
        <taxon>Endomyxa</taxon>
        <taxon>Phytomyxea</taxon>
        <taxon>Plasmodiophorida</taxon>
        <taxon>Plasmodiophoridae</taxon>
        <taxon>Plasmodiophora</taxon>
    </lineage>
</organism>
<feature type="transmembrane region" description="Helical" evidence="7">
    <location>
        <begin position="548"/>
        <end position="567"/>
    </location>
</feature>
<feature type="transmembrane region" description="Helical" evidence="7">
    <location>
        <begin position="102"/>
        <end position="123"/>
    </location>
</feature>
<keyword evidence="4 7" id="KW-1133">Transmembrane helix</keyword>
<dbReference type="InterPro" id="IPR056768">
    <property type="entry name" value="THU_Piezo"/>
</dbReference>
<feature type="transmembrane region" description="Helical" evidence="7">
    <location>
        <begin position="574"/>
        <end position="595"/>
    </location>
</feature>
<feature type="transmembrane region" description="Helical" evidence="7">
    <location>
        <begin position="299"/>
        <end position="320"/>
    </location>
</feature>
<evidence type="ECO:0000256" key="7">
    <source>
        <dbReference type="SAM" id="Phobius"/>
    </source>
</evidence>
<geneLocation type="mitochondrion" evidence="11"/>
<feature type="transmembrane region" description="Helical" evidence="7">
    <location>
        <begin position="1922"/>
        <end position="1947"/>
    </location>
</feature>
<feature type="transmembrane region" description="Helical" evidence="7">
    <location>
        <begin position="943"/>
        <end position="965"/>
    </location>
</feature>
<dbReference type="Pfam" id="PF12166">
    <property type="entry name" value="Piezo_cap"/>
    <property type="match status" value="1"/>
</dbReference>
<feature type="transmembrane region" description="Helical" evidence="7">
    <location>
        <begin position="821"/>
        <end position="838"/>
    </location>
</feature>
<name>A0A3P3XZN6_PLABS</name>
<evidence type="ECO:0000259" key="9">
    <source>
        <dbReference type="Pfam" id="PF23188"/>
    </source>
</evidence>
<feature type="transmembrane region" description="Helical" evidence="7">
    <location>
        <begin position="720"/>
        <end position="741"/>
    </location>
</feature>
<evidence type="ECO:0000256" key="2">
    <source>
        <dbReference type="ARBA" id="ARBA00007821"/>
    </source>
</evidence>
<feature type="transmembrane region" description="Helical" evidence="7">
    <location>
        <begin position="1687"/>
        <end position="1713"/>
    </location>
</feature>
<evidence type="ECO:0000256" key="3">
    <source>
        <dbReference type="ARBA" id="ARBA00022692"/>
    </source>
</evidence>
<feature type="transmembrane region" description="Helical" evidence="7">
    <location>
        <begin position="1418"/>
        <end position="1435"/>
    </location>
</feature>
<feature type="transmembrane region" description="Helical" evidence="7">
    <location>
        <begin position="844"/>
        <end position="863"/>
    </location>
</feature>
<feature type="domain" description="Piezo THU9 and anchor" evidence="10">
    <location>
        <begin position="1479"/>
        <end position="1712"/>
    </location>
</feature>
<evidence type="ECO:0000256" key="6">
    <source>
        <dbReference type="SAM" id="MobiDB-lite"/>
    </source>
</evidence>
<evidence type="ECO:0000259" key="8">
    <source>
        <dbReference type="Pfam" id="PF12166"/>
    </source>
</evidence>
<dbReference type="PANTHER" id="PTHR13167:SF25">
    <property type="entry name" value="PIEZO-TYPE MECHANOSENSITIVE ION CHANNEL COMPONENT"/>
    <property type="match status" value="1"/>
</dbReference>
<feature type="transmembrane region" description="Helical" evidence="7">
    <location>
        <begin position="435"/>
        <end position="451"/>
    </location>
</feature>
<dbReference type="GO" id="GO:0016020">
    <property type="term" value="C:membrane"/>
    <property type="evidence" value="ECO:0007669"/>
    <property type="project" value="UniProtKB-SubCell"/>
</dbReference>
<feature type="domain" description="Piezo non-specific cation channel cap" evidence="8">
    <location>
        <begin position="1777"/>
        <end position="2014"/>
    </location>
</feature>
<feature type="transmembrane region" description="Helical" evidence="7">
    <location>
        <begin position="20"/>
        <end position="39"/>
    </location>
</feature>
<dbReference type="Proteomes" id="UP000290189">
    <property type="component" value="Unassembled WGS sequence"/>
</dbReference>
<feature type="transmembrane region" description="Helical" evidence="7">
    <location>
        <begin position="60"/>
        <end position="82"/>
    </location>
</feature>
<gene>
    <name evidence="11" type="ORF">PLBR_LOCUS631</name>
</gene>
<protein>
    <submittedName>
        <fullName evidence="11">Uncharacterized protein</fullName>
    </submittedName>
</protein>
<evidence type="ECO:0000256" key="1">
    <source>
        <dbReference type="ARBA" id="ARBA00004141"/>
    </source>
</evidence>
<dbReference type="PANTHER" id="PTHR13167">
    <property type="entry name" value="PIEZO-TYPE MECHANOSENSITIVE ION CHANNEL COMPONENT"/>
    <property type="match status" value="1"/>
</dbReference>
<sequence>MFANIMWLAVLIASAARTDLFSSIFAAVLVVPVIRKLIIMNDLINQERQNWLRHCTDISLVLHVSIGITILQITLQAVALLFPESVPVISVIGYRRIQSWLTALEALWPELIVVVSAVARVAYRQEHRGSDERRDIGPMVLKYLNRMGLVDIVVLTLLIIVPLTNVSFVGIVYIALCMAGVLRLSRSGPLPTARGSPLARGFVCAVIAHLLLLRFLSLLPPVPVITLLFGKMPSSVITSLLQAVLVYLSTNAGVVDISETSDDADTMYIPIPSEAPPLKNIPAEPAIASAKRHVGSLGWALILIMGVSLRSVPGTFLMCIGSVSLVIQSHRAALGVIAVAFLQVGAEYICLSAVEDHTSVAVHGLSGTSLPALVLHIVVIGFFSSTTYVSRNAPLRDPQRYAPNPVVVKAARYVQAALAPISSLSIIILGVQHATLFHAVFVAIGVFAIASPCRTACFWRSCVVIPITIALFAYTVNDIVVMFDVTLSDWIWITTVYATSIMRLHVLHYNDNDNTTLLLGRSGAALFGELGGIACDATAIIIAATHDASLVLAVQLLFAVLHVVLRVSLTRRRLYLIWVIAAPLSICAFLLQFAFQLRVISTTTSSLWRRFPSLFKFIGIVPINESNLPAALLPMIGMGALQLHYLRLVTSTTRLENNEDLVLVRQKLSGFVSRWVAPMFRNVSTTLLFMVSLLDPTLTSAMLSLFALKVLLVGSGGERILVSVCMLDILLVYGFHLVLVVMNVNATLYLVLSWVGLSSLAVPLIAFSIVTIQIVCDRVYNDMQWRQAFSIDTILALVTRGNMLEVTLVILVTCAILQRRTLLGCINVAIVAIIMRVGRIGAPRVFPVLTWFWAILLWARWVLASAQTFLPPDTISPLLPWSSLPVEVQQWIGVGPITTKDWTVQLIVLVIGTIQNRAFRRDEHIERIAEQNPNPSVQSSRFIMWKVGALKMVSLIGLAIVTFLAVSAERLQVSALAYCLVSLYLLDRSTIPRPARTVVWTALAGANLAVVFLKVAAACPMLDPYRPVLDIVLSAPSTCDFVVFVLVVAQRRAIELDLFRHVRTFDRFQIHMHQTRARVAAHRQWRQRKLALIRLLRGFIMRQRRYIERWGPRREEQHDVKEVSILNKLVRAGLLDEHEHTGLESVDQLLKRMDGWEVALSASEPAPARELQAKDDDDEHEAQEGSVHDDDHDDDEKEDSAEDRRRWTAPTLEVPLLGRGARQRYHSVAQDAFQPLDFGEPFWAVDNAHRVDDNEEPSGDFRDEIIRSVPRVGDLPPDPILVRWARWLRRDAHDEFDVHELHRDRPGGRTTKGRLFELISALLHWFIARVAIWVHLTFLLSHVVEQSLISLVFPLSLFLYGVSARRPVEERRFTYCMLAFTETLVVVKLALRFTPANMRVFASWICALLYPRLDDIPTSWTDLALNLTGVLLLLIQRYRLLLRKLPDDRVSAEQAPEDAETSLVAFFGRLRIQFAETGTDLYTPIFTLDFLCFIYIAYLYGRLSGNPNSNIVHSLISNQVPLTYFLSILSQFCVMILDRIVYMRSDLTAKAILQGVHCIVWHSIMLTGYNSADSRSTKGFLIALHVLKSAYFYASACQIRDGYPPFAKGHFFTQQVSLPAYWFYVVYRSTPFLFEIRTILDWTCTPSPLSMFDWMKLEDIYSTLYIAECDYARRRHMRRRRGDIYPARIKAAIGAAVVVIMCLIIWGPLMLFVSGLSTENTSIVSDVSVSLSVHGSRLFFQNDVDSTRNLTGDDIGRLSKAPYNLDMSRAGHFLFGQQLNVAGNSSLVWNASPWVRQQLAEKGRLPIDVSFGFTRAGDNVDTVFAAHERVLDDVEISFLLAILNGTSTSMRLPRLYPLFFAMRPDGTVSIVDDAYADCQLALLRDSATGSDWWTLTTVGVNGGLPQVESRPGILLYALADVVLWQSISGGLSTTTIITLYLTIVLAIGRSIRSMLPRVDRIVYEEVPDVAAVKELCCDVFQARFDGDHVLEEDLFAELIQLYRSPEQLRHVTRPRLPMTNVTTWPSAGQLKPKES</sequence>
<accession>A0A3P3XZN6</accession>
<dbReference type="GO" id="GO:0050982">
    <property type="term" value="P:detection of mechanical stimulus"/>
    <property type="evidence" value="ECO:0007669"/>
    <property type="project" value="TreeGrafter"/>
</dbReference>
<dbReference type="Pfam" id="PF24874">
    <property type="entry name" value="Piezo_THU9_anchor"/>
    <property type="match status" value="1"/>
</dbReference>
<dbReference type="InterPro" id="IPR056770">
    <property type="entry name" value="Piezo_THU9_anchor"/>
</dbReference>
<feature type="transmembrane region" description="Helical" evidence="7">
    <location>
        <begin position="1481"/>
        <end position="1501"/>
    </location>
</feature>
<dbReference type="InterPro" id="IPR027272">
    <property type="entry name" value="Piezo"/>
</dbReference>
<feature type="transmembrane region" description="Helical" evidence="7">
    <location>
        <begin position="687"/>
        <end position="708"/>
    </location>
</feature>
<dbReference type="Pfam" id="PF23188">
    <property type="entry name" value="THU_Piezo1"/>
    <property type="match status" value="1"/>
</dbReference>
<dbReference type="InterPro" id="IPR031334">
    <property type="entry name" value="Piezo_cap_dom"/>
</dbReference>
<dbReference type="GO" id="GO:0005261">
    <property type="term" value="F:monoatomic cation channel activity"/>
    <property type="evidence" value="ECO:0007669"/>
    <property type="project" value="TreeGrafter"/>
</dbReference>
<keyword evidence="11" id="KW-0496">Mitochondrion</keyword>
<feature type="transmembrane region" description="Helical" evidence="7">
    <location>
        <begin position="748"/>
        <end position="774"/>
    </location>
</feature>
<feature type="transmembrane region" description="Helical" evidence="7">
    <location>
        <begin position="1521"/>
        <end position="1542"/>
    </location>
</feature>
<feature type="transmembrane region" description="Helical" evidence="7">
    <location>
        <begin position="1315"/>
        <end position="1336"/>
    </location>
</feature>
<feature type="compositionally biased region" description="Acidic residues" evidence="6">
    <location>
        <begin position="1191"/>
        <end position="1201"/>
    </location>
</feature>
<dbReference type="EMBL" id="OVEO01000001">
    <property type="protein sequence ID" value="SPQ93416.1"/>
    <property type="molecule type" value="Genomic_DNA"/>
</dbReference>
<dbReference type="GO" id="GO:0008381">
    <property type="term" value="F:mechanosensitive monoatomic ion channel activity"/>
    <property type="evidence" value="ECO:0007669"/>
    <property type="project" value="InterPro"/>
</dbReference>
<feature type="transmembrane region" description="Helical" evidence="7">
    <location>
        <begin position="1373"/>
        <end position="1391"/>
    </location>
</feature>
<feature type="transmembrane region" description="Helical" evidence="7">
    <location>
        <begin position="489"/>
        <end position="506"/>
    </location>
</feature>
<proteinExistence type="inferred from homology"/>
<feature type="transmembrane region" description="Helical" evidence="7">
    <location>
        <begin position="197"/>
        <end position="219"/>
    </location>
</feature>
<feature type="transmembrane region" description="Helical" evidence="7">
    <location>
        <begin position="463"/>
        <end position="483"/>
    </location>
</feature>
<feature type="transmembrane region" description="Helical" evidence="7">
    <location>
        <begin position="794"/>
        <end position="814"/>
    </location>
</feature>
<evidence type="ECO:0000313" key="12">
    <source>
        <dbReference type="Proteomes" id="UP000290189"/>
    </source>
</evidence>
<comment type="subcellular location">
    <subcellularLocation>
        <location evidence="1">Membrane</location>
        <topology evidence="1">Multi-pass membrane protein</topology>
    </subcellularLocation>
</comment>
<comment type="similarity">
    <text evidence="2">Belongs to the PIEZO (TC 1.A.75) family.</text>
</comment>
<dbReference type="GO" id="GO:0071260">
    <property type="term" value="P:cellular response to mechanical stimulus"/>
    <property type="evidence" value="ECO:0007669"/>
    <property type="project" value="TreeGrafter"/>
</dbReference>
<feature type="transmembrane region" description="Helical" evidence="7">
    <location>
        <begin position="332"/>
        <end position="354"/>
    </location>
</feature>
<keyword evidence="3 7" id="KW-0812">Transmembrane</keyword>
<feature type="transmembrane region" description="Helical" evidence="7">
    <location>
        <begin position="998"/>
        <end position="1016"/>
    </location>
</feature>
<evidence type="ECO:0000313" key="11">
    <source>
        <dbReference type="EMBL" id="SPQ93416.1"/>
    </source>
</evidence>
<dbReference type="GO" id="GO:0042391">
    <property type="term" value="P:regulation of membrane potential"/>
    <property type="evidence" value="ECO:0007669"/>
    <property type="project" value="TreeGrafter"/>
</dbReference>
<feature type="transmembrane region" description="Helical" evidence="7">
    <location>
        <begin position="518"/>
        <end position="542"/>
    </location>
</feature>
<feature type="transmembrane region" description="Helical" evidence="7">
    <location>
        <begin position="1342"/>
        <end position="1361"/>
    </location>
</feature>